<dbReference type="EMBL" id="JBBMQS010000001">
    <property type="protein sequence ID" value="MEM5496145.1"/>
    <property type="molecule type" value="Genomic_DNA"/>
</dbReference>
<protein>
    <recommendedName>
        <fullName evidence="3">Peptidase M61 catalytic domain-containing protein</fullName>
    </recommendedName>
</protein>
<dbReference type="RefSeq" id="WP_342880687.1">
    <property type="nucleotide sequence ID" value="NZ_JBBMQS010000001.1"/>
</dbReference>
<evidence type="ECO:0008006" key="3">
    <source>
        <dbReference type="Google" id="ProtNLM"/>
    </source>
</evidence>
<dbReference type="Proteomes" id="UP001461163">
    <property type="component" value="Unassembled WGS sequence"/>
</dbReference>
<evidence type="ECO:0000313" key="2">
    <source>
        <dbReference type="Proteomes" id="UP001461163"/>
    </source>
</evidence>
<organism evidence="1 2">
    <name type="scientific">Paraglaciecola mesophila</name>
    <dbReference type="NCBI Taxonomy" id="197222"/>
    <lineage>
        <taxon>Bacteria</taxon>
        <taxon>Pseudomonadati</taxon>
        <taxon>Pseudomonadota</taxon>
        <taxon>Gammaproteobacteria</taxon>
        <taxon>Alteromonadales</taxon>
        <taxon>Alteromonadaceae</taxon>
        <taxon>Paraglaciecola</taxon>
    </lineage>
</organism>
<accession>A0ABU9SRH5</accession>
<name>A0ABU9SRH5_9ALTE</name>
<proteinExistence type="predicted"/>
<evidence type="ECO:0000313" key="1">
    <source>
        <dbReference type="EMBL" id="MEM5496145.1"/>
    </source>
</evidence>
<keyword evidence="2" id="KW-1185">Reference proteome</keyword>
<comment type="caution">
    <text evidence="1">The sequence shown here is derived from an EMBL/GenBank/DDBJ whole genome shotgun (WGS) entry which is preliminary data.</text>
</comment>
<reference evidence="1 2" key="1">
    <citation type="submission" date="2024-03" db="EMBL/GenBank/DDBJ databases">
        <title>Community enrichment and isolation of bacterial strains for fucoidan degradation.</title>
        <authorList>
            <person name="Sichert A."/>
        </authorList>
    </citation>
    <scope>NUCLEOTIDE SEQUENCE [LARGE SCALE GENOMIC DNA]</scope>
    <source>
        <strain evidence="1 2">AS12</strain>
    </source>
</reference>
<gene>
    <name evidence="1" type="ORF">WNY77_01920</name>
</gene>
<sequence length="328" mass="37433">MLAAAKMISGGHAPNPTRVIRSSRRRSLSINMLLLVVLFHTQAITAPLPEDTQRARVERVESRVRQINTGQFDQFEIHGFKRFNAADKGKLKHWVKTGVNATRDTLGVYPSRLIFHLVPKKSNQPVPWAYTRRDKPQRIYLHVDSRFQQEKFIRDWTIYHEISHLALPYLGGNYAWLAEGFASFMQYQIMANAGILEGSLEQNYQNKIAPHLKWFNSDLTPASIARRLMSQKQYPAAYWGSAYFFILADKILAEKHHTRLSKLISQYQFCCNERYASAGQVMNDLDGLLGAPVFTELLASFENSPARQVYPQAFSSNVTPTESVDALP</sequence>